<dbReference type="HAMAP" id="MF_01369_B">
    <property type="entry name" value="Ribosomal_uL23_B"/>
    <property type="match status" value="1"/>
</dbReference>
<dbReference type="NCBIfam" id="NF004359">
    <property type="entry name" value="PRK05738.1-3"/>
    <property type="match status" value="1"/>
</dbReference>
<comment type="caution">
    <text evidence="8">The sequence shown here is derived from an EMBL/GenBank/DDBJ whole genome shotgun (WGS) entry which is preliminary data.</text>
</comment>
<keyword evidence="2 6" id="KW-0699">rRNA-binding</keyword>
<evidence type="ECO:0000313" key="8">
    <source>
        <dbReference type="EMBL" id="MBK1792693.1"/>
    </source>
</evidence>
<dbReference type="RefSeq" id="WP_200312704.1">
    <property type="nucleotide sequence ID" value="NZ_JAENIM010000047.1"/>
</dbReference>
<evidence type="ECO:0000256" key="2">
    <source>
        <dbReference type="ARBA" id="ARBA00022730"/>
    </source>
</evidence>
<dbReference type="Pfam" id="PF00276">
    <property type="entry name" value="Ribosomal_L23"/>
    <property type="match status" value="1"/>
</dbReference>
<dbReference type="Proteomes" id="UP000624703">
    <property type="component" value="Unassembled WGS sequence"/>
</dbReference>
<dbReference type="NCBIfam" id="NF004363">
    <property type="entry name" value="PRK05738.2-4"/>
    <property type="match status" value="1"/>
</dbReference>
<organism evidence="8 9">
    <name type="scientific">Persicirhabdus sediminis</name>
    <dbReference type="NCBI Taxonomy" id="454144"/>
    <lineage>
        <taxon>Bacteria</taxon>
        <taxon>Pseudomonadati</taxon>
        <taxon>Verrucomicrobiota</taxon>
        <taxon>Verrucomicrobiia</taxon>
        <taxon>Verrucomicrobiales</taxon>
        <taxon>Verrucomicrobiaceae</taxon>
        <taxon>Persicirhabdus</taxon>
    </lineage>
</organism>
<comment type="subunit">
    <text evidence="6">Part of the 50S ribosomal subunit. Contacts protein L29, and trigger factor when it is bound to the ribosome.</text>
</comment>
<keyword evidence="9" id="KW-1185">Reference proteome</keyword>
<sequence length="94" mass="10902">MKDLYQVIDTVRITEKATLLQELNNEYVFQVDCNANKLEIKRAIEELFGKKVESVRTCNYAGKKKRNRRADAGRTANWKKAIVRLKEGESIDLI</sequence>
<dbReference type="EMBL" id="JAENIM010000047">
    <property type="protein sequence ID" value="MBK1792693.1"/>
    <property type="molecule type" value="Genomic_DNA"/>
</dbReference>
<evidence type="ECO:0000256" key="7">
    <source>
        <dbReference type="RuleBase" id="RU003934"/>
    </source>
</evidence>
<dbReference type="InterPro" id="IPR001014">
    <property type="entry name" value="Ribosomal_uL23_CS"/>
</dbReference>
<dbReference type="AlphaFoldDB" id="A0A8J7SQ04"/>
<evidence type="ECO:0000256" key="1">
    <source>
        <dbReference type="ARBA" id="ARBA00006700"/>
    </source>
</evidence>
<dbReference type="PROSITE" id="PS00050">
    <property type="entry name" value="RIBOSOMAL_L23"/>
    <property type="match status" value="1"/>
</dbReference>
<keyword evidence="4 6" id="KW-0689">Ribosomal protein</keyword>
<dbReference type="PANTHER" id="PTHR11620">
    <property type="entry name" value="60S RIBOSOMAL PROTEIN L23A"/>
    <property type="match status" value="1"/>
</dbReference>
<dbReference type="GO" id="GO:0019843">
    <property type="term" value="F:rRNA binding"/>
    <property type="evidence" value="ECO:0007669"/>
    <property type="project" value="UniProtKB-UniRule"/>
</dbReference>
<dbReference type="GO" id="GO:1990904">
    <property type="term" value="C:ribonucleoprotein complex"/>
    <property type="evidence" value="ECO:0007669"/>
    <property type="project" value="UniProtKB-KW"/>
</dbReference>
<proteinExistence type="inferred from homology"/>
<reference evidence="8" key="1">
    <citation type="submission" date="2021-01" db="EMBL/GenBank/DDBJ databases">
        <title>Modified the classification status of verrucomicrobia.</title>
        <authorList>
            <person name="Feng X."/>
        </authorList>
    </citation>
    <scope>NUCLEOTIDE SEQUENCE</scope>
    <source>
        <strain evidence="8">_KCTC 22039</strain>
    </source>
</reference>
<dbReference type="InterPro" id="IPR012677">
    <property type="entry name" value="Nucleotide-bd_a/b_plait_sf"/>
</dbReference>
<dbReference type="InterPro" id="IPR013025">
    <property type="entry name" value="Ribosomal_uL23-like"/>
</dbReference>
<evidence type="ECO:0000256" key="5">
    <source>
        <dbReference type="ARBA" id="ARBA00023274"/>
    </source>
</evidence>
<evidence type="ECO:0000313" key="9">
    <source>
        <dbReference type="Proteomes" id="UP000624703"/>
    </source>
</evidence>
<dbReference type="InterPro" id="IPR012678">
    <property type="entry name" value="Ribosomal_uL23/eL15/eS24_sf"/>
</dbReference>
<keyword evidence="3 6" id="KW-0694">RNA-binding</keyword>
<dbReference type="GO" id="GO:0006412">
    <property type="term" value="P:translation"/>
    <property type="evidence" value="ECO:0007669"/>
    <property type="project" value="UniProtKB-UniRule"/>
</dbReference>
<comment type="function">
    <text evidence="6">One of the early assembly proteins it binds 23S rRNA. One of the proteins that surrounds the polypeptide exit tunnel on the outside of the ribosome. Forms the main docking site for trigger factor binding to the ribosome.</text>
</comment>
<dbReference type="SUPFAM" id="SSF54189">
    <property type="entry name" value="Ribosomal proteins S24e, L23 and L15e"/>
    <property type="match status" value="1"/>
</dbReference>
<dbReference type="GO" id="GO:0003735">
    <property type="term" value="F:structural constituent of ribosome"/>
    <property type="evidence" value="ECO:0007669"/>
    <property type="project" value="InterPro"/>
</dbReference>
<keyword evidence="5 6" id="KW-0687">Ribonucleoprotein</keyword>
<accession>A0A8J7SQ04</accession>
<comment type="similarity">
    <text evidence="1 6 7">Belongs to the universal ribosomal protein uL23 family.</text>
</comment>
<dbReference type="FunFam" id="3.30.70.330:FF:000001">
    <property type="entry name" value="50S ribosomal protein L23"/>
    <property type="match status" value="1"/>
</dbReference>
<dbReference type="Gene3D" id="3.30.70.330">
    <property type="match status" value="1"/>
</dbReference>
<evidence type="ECO:0000256" key="4">
    <source>
        <dbReference type="ARBA" id="ARBA00022980"/>
    </source>
</evidence>
<gene>
    <name evidence="6 8" type="primary">rplW</name>
    <name evidence="8" type="ORF">JIN82_16135</name>
</gene>
<protein>
    <recommendedName>
        <fullName evidence="6">Large ribosomal subunit protein uL23</fullName>
    </recommendedName>
</protein>
<evidence type="ECO:0000256" key="3">
    <source>
        <dbReference type="ARBA" id="ARBA00022884"/>
    </source>
</evidence>
<name>A0A8J7SQ04_9BACT</name>
<evidence type="ECO:0000256" key="6">
    <source>
        <dbReference type="HAMAP-Rule" id="MF_01369"/>
    </source>
</evidence>
<dbReference type="GO" id="GO:0005840">
    <property type="term" value="C:ribosome"/>
    <property type="evidence" value="ECO:0007669"/>
    <property type="project" value="UniProtKB-KW"/>
</dbReference>